<keyword evidence="2" id="KW-1185">Reference proteome</keyword>
<dbReference type="RefSeq" id="WP_121158678.1">
    <property type="nucleotide sequence ID" value="NZ_RBKT01000001.1"/>
</dbReference>
<dbReference type="Proteomes" id="UP000277671">
    <property type="component" value="Unassembled WGS sequence"/>
</dbReference>
<dbReference type="EMBL" id="RBKT01000001">
    <property type="protein sequence ID" value="RKR90405.1"/>
    <property type="molecule type" value="Genomic_DNA"/>
</dbReference>
<dbReference type="AlphaFoldDB" id="A0A495JP47"/>
<evidence type="ECO:0000313" key="1">
    <source>
        <dbReference type="EMBL" id="RKR90405.1"/>
    </source>
</evidence>
<gene>
    <name evidence="1" type="ORF">BDK92_4777</name>
</gene>
<accession>A0A495JP47</accession>
<comment type="caution">
    <text evidence="1">The sequence shown here is derived from an EMBL/GenBank/DDBJ whole genome shotgun (WGS) entry which is preliminary data.</text>
</comment>
<sequence>MLTDEDRESLVRVTAVLLRVANLRASFPSARVSDDRHGGNHGLGIICWDAAPGRVWVWQVVREENVDRSAILDEIHARMANVRLDPRAAGRTVEFGPRGLMTPAIEQGAFLFSPDTKVTVRSDQDGVELYRADEFDDLLPEALIDKSAAAVRAATLAAIHAERHLDSLIRSSAAG</sequence>
<dbReference type="OrthoDB" id="3405552at2"/>
<name>A0A495JP47_9ACTN</name>
<reference evidence="1 2" key="1">
    <citation type="submission" date="2018-10" db="EMBL/GenBank/DDBJ databases">
        <title>Sequencing the genomes of 1000 actinobacteria strains.</title>
        <authorList>
            <person name="Klenk H.-P."/>
        </authorList>
    </citation>
    <scope>NUCLEOTIDE SEQUENCE [LARGE SCALE GENOMIC DNA]</scope>
    <source>
        <strain evidence="1 2">DSM 45175</strain>
    </source>
</reference>
<proteinExistence type="predicted"/>
<organism evidence="1 2">
    <name type="scientific">Micromonospora pisi</name>
    <dbReference type="NCBI Taxonomy" id="589240"/>
    <lineage>
        <taxon>Bacteria</taxon>
        <taxon>Bacillati</taxon>
        <taxon>Actinomycetota</taxon>
        <taxon>Actinomycetes</taxon>
        <taxon>Micromonosporales</taxon>
        <taxon>Micromonosporaceae</taxon>
        <taxon>Micromonospora</taxon>
    </lineage>
</organism>
<protein>
    <submittedName>
        <fullName evidence="1">Uncharacterized protein</fullName>
    </submittedName>
</protein>
<evidence type="ECO:0000313" key="2">
    <source>
        <dbReference type="Proteomes" id="UP000277671"/>
    </source>
</evidence>